<dbReference type="InterPro" id="IPR051801">
    <property type="entry name" value="GH28_Enzymes"/>
</dbReference>
<evidence type="ECO:0000313" key="4">
    <source>
        <dbReference type="Proteomes" id="UP000007431"/>
    </source>
</evidence>
<dbReference type="OMA" id="WDTHIIL"/>
<dbReference type="SUPFAM" id="SSF51126">
    <property type="entry name" value="Pectin lyase-like"/>
    <property type="match status" value="2"/>
</dbReference>
<dbReference type="AlphaFoldDB" id="D8PVP2"/>
<dbReference type="InParanoid" id="D8PVP2"/>
<feature type="signal peptide" evidence="1">
    <location>
        <begin position="1"/>
        <end position="17"/>
    </location>
</feature>
<dbReference type="KEGG" id="scm:SCHCO_02482998"/>
<accession>D8PVP2</accession>
<reference evidence="3 4" key="1">
    <citation type="journal article" date="2010" name="Nat. Biotechnol.">
        <title>Genome sequence of the model mushroom Schizophyllum commune.</title>
        <authorList>
            <person name="Ohm R.A."/>
            <person name="de Jong J.F."/>
            <person name="Lugones L.G."/>
            <person name="Aerts A."/>
            <person name="Kothe E."/>
            <person name="Stajich J.E."/>
            <person name="de Vries R.P."/>
            <person name="Record E."/>
            <person name="Levasseur A."/>
            <person name="Baker S.E."/>
            <person name="Bartholomew K.A."/>
            <person name="Coutinho P.M."/>
            <person name="Erdmann S."/>
            <person name="Fowler T.J."/>
            <person name="Gathman A.C."/>
            <person name="Lombard V."/>
            <person name="Henrissat B."/>
            <person name="Knabe N."/>
            <person name="Kuees U."/>
            <person name="Lilly W.W."/>
            <person name="Lindquist E."/>
            <person name="Lucas S."/>
            <person name="Magnuson J.K."/>
            <person name="Piumi F."/>
            <person name="Raudaskoski M."/>
            <person name="Salamov A."/>
            <person name="Schmutz J."/>
            <person name="Schwarze F.W.M.R."/>
            <person name="vanKuyk P.A."/>
            <person name="Horton J.S."/>
            <person name="Grigoriev I.V."/>
            <person name="Woesten H.A.B."/>
        </authorList>
    </citation>
    <scope>NUCLEOTIDE SEQUENCE [LARGE SCALE GENOMIC DNA]</scope>
    <source>
        <strain evidence="4">H4-8 / FGSC 9210</strain>
    </source>
</reference>
<keyword evidence="4" id="KW-1185">Reference proteome</keyword>
<keyword evidence="3" id="KW-0378">Hydrolase</keyword>
<dbReference type="HOGENOM" id="CLU_002540_2_1_1"/>
<dbReference type="InterPro" id="IPR012334">
    <property type="entry name" value="Pectin_lyas_fold"/>
</dbReference>
<dbReference type="GO" id="GO:0016787">
    <property type="term" value="F:hydrolase activity"/>
    <property type="evidence" value="ECO:0007669"/>
    <property type="project" value="UniProtKB-KW"/>
</dbReference>
<feature type="domain" description="Rhamnogalacturonase A/B/Epimerase-like pectate lyase" evidence="2">
    <location>
        <begin position="403"/>
        <end position="460"/>
    </location>
</feature>
<dbReference type="Gene3D" id="2.160.20.10">
    <property type="entry name" value="Single-stranded right-handed beta-helix, Pectin lyase-like"/>
    <property type="match status" value="2"/>
</dbReference>
<gene>
    <name evidence="3" type="ORF">SCHCODRAFT_81203</name>
</gene>
<evidence type="ECO:0000313" key="3">
    <source>
        <dbReference type="EMBL" id="EFJ00893.1"/>
    </source>
</evidence>
<organism evidence="4">
    <name type="scientific">Schizophyllum commune (strain H4-8 / FGSC 9210)</name>
    <name type="common">Split gill fungus</name>
    <dbReference type="NCBI Taxonomy" id="578458"/>
    <lineage>
        <taxon>Eukaryota</taxon>
        <taxon>Fungi</taxon>
        <taxon>Dikarya</taxon>
        <taxon>Basidiomycota</taxon>
        <taxon>Agaricomycotina</taxon>
        <taxon>Agaricomycetes</taxon>
        <taxon>Agaricomycetidae</taxon>
        <taxon>Agaricales</taxon>
        <taxon>Schizophyllaceae</taxon>
        <taxon>Schizophyllum</taxon>
    </lineage>
</organism>
<dbReference type="InterPro" id="IPR011050">
    <property type="entry name" value="Pectin_lyase_fold/virulence"/>
</dbReference>
<dbReference type="Pfam" id="PF12708">
    <property type="entry name" value="Pect-lyase_RHGA_epim"/>
    <property type="match status" value="2"/>
</dbReference>
<feature type="chain" id="PRO_5003120368" evidence="1">
    <location>
        <begin position="18"/>
        <end position="760"/>
    </location>
</feature>
<dbReference type="PANTHER" id="PTHR31339">
    <property type="entry name" value="PECTIN LYASE-RELATED"/>
    <property type="match status" value="1"/>
</dbReference>
<dbReference type="CDD" id="cd23668">
    <property type="entry name" value="GH55_beta13glucanase-like"/>
    <property type="match status" value="1"/>
</dbReference>
<dbReference type="FunFam" id="2.160.20.10:FF:000049">
    <property type="entry name" value="Putative exo-beta-1,3-glucanase"/>
    <property type="match status" value="1"/>
</dbReference>
<sequence>MLAGILLFPLLSLLAMAFPLEKRQSDSFWLESITHQGKAAFNDDASYTVFRNVKDYGAVGDGVTDDTAAINRAISEGNRCGAFTCVSSTITPAVVYFPQGTYLVTSPIQPYYYTQLIGDAKNLPTLLAASNFAGMAIIDADPTEGGKSWYVNQNNFFRSVRNFVIDTRQVPPANGATGVHWQVAQATSLQNIRFEMSTDASTIHQGIWAENGSGGFMSDLIFNGGKFGMWVGNQQFTVKNVTINNAQTAIYTIWNWGWTYQGVTINNCGVGFDLMTGGTTEDTQTTGGLAIIDATVSDTPVFVQTSTASSGSLAGSLVLNNAVLNNVPTAVQVAGGAVVLQGGSLTIDSWAQGNVYSGANTAHSFTQGVVPAPSKDASLLDGSGKIFSKPRPQYTDYTASQVVSAKSSGAKGDGSTDDTAALQALFDANAGKNIVFIDHGTYVVTSTLTIPVGSRIVGEVFSVIAGKGDNFKDPANPQVVVKVGNEGDVGTVEIQDIAFSTIGPAGGAIVVEWNVAEDAPGSAGMWDCHIRLGGSKGSNLQVGNCPAGSHNEECYSAYLALHLTPKSTAYLEGTWVWNADHDLDDPAEGRITVYSGRGILSESAGPVWMIGTASEHHVIYQYNLHGAKNHYLGLIQTESPYFQPNPAVPEPFTINSDLGDPSFPADLTSAWALTISQSENIFVFGAGLYSFFVDYTQECLDTWNCQSQIVNVESAGNTNIAIFQLSTVATTNQLSVDGVGVISQADNRNGFASTATVWTL</sequence>
<dbReference type="InterPro" id="IPR024535">
    <property type="entry name" value="RHGA/B-epi-like_pectate_lyase"/>
</dbReference>
<evidence type="ECO:0000259" key="2">
    <source>
        <dbReference type="Pfam" id="PF12708"/>
    </source>
</evidence>
<keyword evidence="1" id="KW-0732">Signal</keyword>
<dbReference type="VEuPathDB" id="FungiDB:SCHCODRAFT_02482998"/>
<name>D8PVP2_SCHCM</name>
<dbReference type="EMBL" id="GL377303">
    <property type="protein sequence ID" value="EFJ00893.1"/>
    <property type="molecule type" value="Genomic_DNA"/>
</dbReference>
<dbReference type="STRING" id="578458.D8PVP2"/>
<evidence type="ECO:0000256" key="1">
    <source>
        <dbReference type="SAM" id="SignalP"/>
    </source>
</evidence>
<dbReference type="Proteomes" id="UP000007431">
    <property type="component" value="Unassembled WGS sequence"/>
</dbReference>
<proteinExistence type="predicted"/>
<dbReference type="PANTHER" id="PTHR31339:SF9">
    <property type="entry name" value="PLASMIN AND FIBRONECTIN-BINDING PROTEIN A"/>
    <property type="match status" value="1"/>
</dbReference>
<feature type="domain" description="Rhamnogalacturonase A/B/Epimerase-like pectate lyase" evidence="2">
    <location>
        <begin position="50"/>
        <end position="273"/>
    </location>
</feature>
<dbReference type="OrthoDB" id="1046782at2759"/>
<protein>
    <submittedName>
        <fullName evidence="3">Glycoside hydrolase family 55 protein</fullName>
    </submittedName>
</protein>
<dbReference type="RefSeq" id="XP_003035795.1">
    <property type="nucleotide sequence ID" value="XM_003035749.1"/>
</dbReference>
<dbReference type="GeneID" id="9595504"/>
<dbReference type="eggNOG" id="ENOG502QV54">
    <property type="taxonomic scope" value="Eukaryota"/>
</dbReference>